<feature type="domain" description="SH3" evidence="5">
    <location>
        <begin position="599"/>
        <end position="657"/>
    </location>
</feature>
<proteinExistence type="predicted"/>
<dbReference type="InterPro" id="IPR036028">
    <property type="entry name" value="SH3-like_dom_sf"/>
</dbReference>
<dbReference type="OrthoDB" id="5340910at2759"/>
<dbReference type="AlphaFoldDB" id="A0A060SBP4"/>
<dbReference type="SMART" id="SM00326">
    <property type="entry name" value="SH3"/>
    <property type="match status" value="1"/>
</dbReference>
<protein>
    <recommendedName>
        <fullName evidence="5">SH3 domain-containing protein</fullName>
    </recommendedName>
</protein>
<sequence>MHAAPRNMQHRPRRVRDLAERAPALINIPFPEPSIPILDPLLDPLLKPLAPLLTPVIDFQHSSTGTPASHATTTSPPKAPTPSPTTAAPSPSPPNTTPSNGSDPSNGNGTGGSQGNSGSGGSNGSGNGNSGTSDSGTSDSGTGDSGNSSGNGGGSGSSPDSPSNGASNAPAPNGPAASLPSAAVPNATGTVAASPGSPGSAPSDAPVSNGQPASGSNASGDSAGSALGATLTPIINANGAAFVSGSTSVLLPAQPGYDARTTGVPAANAATPTGVDGMQGAGMTSGSSGISHSGAGSSSTANNADPSHPSRANDDGSHHGLSAGIIAAISVIIALLFLLFLMFCCRKRAVALRLRRRRNWFAAGSYNRGVGVDDYRDGISGGTKSARSSFATNIDRGQMFTPTPPLDLLPPMNDMSQVWPSNLDGSITVVPVPAASHTVDSTPSPTIRAAPDRTSLSSLSSSGSASGGDHGRPFSQMSQYQHLTLPGAAATEASPYVRDFPSPFSVRPFSPSETFSFPRPPQDDARSRASEMMTGSIMSASLASAAFFTAEDHPISSPASSPEPRLGAEENPFLDFTEITTTTGRPPTASTESSAHFAPIETICRPFVPTMDDEIAVRPGEDVRILKRFDDGWAYAENATTGAQGLIPIDCLRPVEEDLPAFLAKKRLSSYVPGPASVQERRATLMSQRTSALSGTSVGKAM</sequence>
<keyword evidence="4" id="KW-1133">Transmembrane helix</keyword>
<dbReference type="PROSITE" id="PS50002">
    <property type="entry name" value="SH3"/>
    <property type="match status" value="1"/>
</dbReference>
<feature type="compositionally biased region" description="Low complexity" evidence="3">
    <location>
        <begin position="213"/>
        <end position="223"/>
    </location>
</feature>
<feature type="compositionally biased region" description="Gly residues" evidence="3">
    <location>
        <begin position="108"/>
        <end position="129"/>
    </location>
</feature>
<feature type="region of interest" description="Disordered" evidence="3">
    <location>
        <begin position="61"/>
        <end position="223"/>
    </location>
</feature>
<evidence type="ECO:0000313" key="7">
    <source>
        <dbReference type="Proteomes" id="UP000029665"/>
    </source>
</evidence>
<dbReference type="Pfam" id="PF00018">
    <property type="entry name" value="SH3_1"/>
    <property type="match status" value="1"/>
</dbReference>
<gene>
    <name evidence="6" type="ORF">BN946_scf184915.g5</name>
</gene>
<feature type="compositionally biased region" description="Low complexity" evidence="3">
    <location>
        <begin position="192"/>
        <end position="206"/>
    </location>
</feature>
<feature type="compositionally biased region" description="Low complexity" evidence="3">
    <location>
        <begin position="157"/>
        <end position="183"/>
    </location>
</feature>
<evidence type="ECO:0000256" key="3">
    <source>
        <dbReference type="SAM" id="MobiDB-lite"/>
    </source>
</evidence>
<feature type="compositionally biased region" description="Low complexity" evidence="3">
    <location>
        <begin position="455"/>
        <end position="464"/>
    </location>
</feature>
<name>A0A060SBP4_PYCCI</name>
<dbReference type="HOGENOM" id="CLU_027659_0_0_1"/>
<evidence type="ECO:0000256" key="2">
    <source>
        <dbReference type="PROSITE-ProRule" id="PRU00192"/>
    </source>
</evidence>
<keyword evidence="7" id="KW-1185">Reference proteome</keyword>
<feature type="compositionally biased region" description="Low complexity" evidence="3">
    <location>
        <begin position="285"/>
        <end position="299"/>
    </location>
</feature>
<feature type="region of interest" description="Disordered" evidence="3">
    <location>
        <begin position="436"/>
        <end position="475"/>
    </location>
</feature>
<feature type="compositionally biased region" description="Low complexity" evidence="3">
    <location>
        <begin position="97"/>
        <end position="107"/>
    </location>
</feature>
<organism evidence="6 7">
    <name type="scientific">Pycnoporus cinnabarinus</name>
    <name type="common">Cinnabar-red polypore</name>
    <name type="synonym">Trametes cinnabarina</name>
    <dbReference type="NCBI Taxonomy" id="5643"/>
    <lineage>
        <taxon>Eukaryota</taxon>
        <taxon>Fungi</taxon>
        <taxon>Dikarya</taxon>
        <taxon>Basidiomycota</taxon>
        <taxon>Agaricomycotina</taxon>
        <taxon>Agaricomycetes</taxon>
        <taxon>Polyporales</taxon>
        <taxon>Polyporaceae</taxon>
        <taxon>Trametes</taxon>
    </lineage>
</organism>
<feature type="compositionally biased region" description="Low complexity" evidence="3">
    <location>
        <begin position="62"/>
        <end position="76"/>
    </location>
</feature>
<comment type="caution">
    <text evidence="6">The sequence shown here is derived from an EMBL/GenBank/DDBJ whole genome shotgun (WGS) entry which is preliminary data.</text>
</comment>
<dbReference type="EMBL" id="CCBP010000104">
    <property type="protein sequence ID" value="CDO71661.1"/>
    <property type="molecule type" value="Genomic_DNA"/>
</dbReference>
<keyword evidence="4" id="KW-0812">Transmembrane</keyword>
<evidence type="ECO:0000256" key="4">
    <source>
        <dbReference type="SAM" id="Phobius"/>
    </source>
</evidence>
<accession>A0A060SBP4</accession>
<feature type="transmembrane region" description="Helical" evidence="4">
    <location>
        <begin position="321"/>
        <end position="345"/>
    </location>
</feature>
<dbReference type="STRING" id="5643.A0A060SBP4"/>
<dbReference type="Gene3D" id="2.30.30.40">
    <property type="entry name" value="SH3 Domains"/>
    <property type="match status" value="1"/>
</dbReference>
<dbReference type="OMA" id="QWHGGYS"/>
<dbReference type="Proteomes" id="UP000029665">
    <property type="component" value="Unassembled WGS sequence"/>
</dbReference>
<dbReference type="SUPFAM" id="SSF50044">
    <property type="entry name" value="SH3-domain"/>
    <property type="match status" value="1"/>
</dbReference>
<reference evidence="6" key="1">
    <citation type="submission" date="2014-01" db="EMBL/GenBank/DDBJ databases">
        <title>The genome of the white-rot fungus Pycnoporus cinnabarinus: a basidiomycete model with a versatile arsenal for lignocellulosic biomass breakdown.</title>
        <authorList>
            <person name="Levasseur A."/>
            <person name="Lomascolo A."/>
            <person name="Ruiz-Duenas F.J."/>
            <person name="Uzan E."/>
            <person name="Piumi F."/>
            <person name="Kues U."/>
            <person name="Ram A.F.J."/>
            <person name="Murat C."/>
            <person name="Haon M."/>
            <person name="Benoit I."/>
            <person name="Arfi Y."/>
            <person name="Chevret D."/>
            <person name="Drula E."/>
            <person name="Kwon M.J."/>
            <person name="Gouret P."/>
            <person name="Lesage-Meessen L."/>
            <person name="Lombard V."/>
            <person name="Mariette J."/>
            <person name="Noirot C."/>
            <person name="Park J."/>
            <person name="Patyshakuliyeva A."/>
            <person name="Wieneger R.A.B."/>
            <person name="Wosten H.A.B."/>
            <person name="Martin F."/>
            <person name="Coutinho P.M."/>
            <person name="de Vries R."/>
            <person name="Martinez A.T."/>
            <person name="Klopp C."/>
            <person name="Pontarotti P."/>
            <person name="Henrissat B."/>
            <person name="Record E."/>
        </authorList>
    </citation>
    <scope>NUCLEOTIDE SEQUENCE [LARGE SCALE GENOMIC DNA]</scope>
    <source>
        <strain evidence="6">BRFM137</strain>
    </source>
</reference>
<evidence type="ECO:0000256" key="1">
    <source>
        <dbReference type="ARBA" id="ARBA00022443"/>
    </source>
</evidence>
<evidence type="ECO:0000259" key="5">
    <source>
        <dbReference type="PROSITE" id="PS50002"/>
    </source>
</evidence>
<keyword evidence="4" id="KW-0472">Membrane</keyword>
<feature type="compositionally biased region" description="Low complexity" evidence="3">
    <location>
        <begin position="130"/>
        <end position="148"/>
    </location>
</feature>
<feature type="region of interest" description="Disordered" evidence="3">
    <location>
        <begin position="264"/>
        <end position="317"/>
    </location>
</feature>
<keyword evidence="1 2" id="KW-0728">SH3 domain</keyword>
<dbReference type="InterPro" id="IPR001452">
    <property type="entry name" value="SH3_domain"/>
</dbReference>
<evidence type="ECO:0000313" key="6">
    <source>
        <dbReference type="EMBL" id="CDO71661.1"/>
    </source>
</evidence>